<reference evidence="1 2" key="1">
    <citation type="journal article" date="2013" name="PLoS Pathog.">
        <title>Genomic analysis of the Kiwifruit pathogen Pseudomonas syringae pv. actinidiae provides insight into the origins of an emergent plant disease.</title>
        <authorList>
            <person name="McCann H.C."/>
            <person name="Rikkerink E.H."/>
            <person name="Bertels F."/>
            <person name="Fiers M."/>
            <person name="Lu A."/>
            <person name="Rees-George J."/>
            <person name="Andersen M.T."/>
            <person name="Gleave A.P."/>
            <person name="Haubold B."/>
            <person name="Wohlers M.W."/>
            <person name="Guttman D.S."/>
            <person name="Wang P.W."/>
            <person name="Straub C."/>
            <person name="Vanneste J.L."/>
            <person name="Rainey P.B."/>
            <person name="Templeton M.D."/>
        </authorList>
    </citation>
    <scope>NUCLEOTIDE SEQUENCE [LARGE SCALE GENOMIC DNA]</scope>
    <source>
        <strain evidence="1 2">ICMP 18807</strain>
    </source>
</reference>
<evidence type="ECO:0000313" key="1">
    <source>
        <dbReference type="EMBL" id="EPN45748.1"/>
    </source>
</evidence>
<dbReference type="AlphaFoldDB" id="S6TRA5"/>
<dbReference type="EMBL" id="AOKG01001711">
    <property type="protein sequence ID" value="EPN45748.1"/>
    <property type="molecule type" value="Genomic_DNA"/>
</dbReference>
<dbReference type="RefSeq" id="WP_017710325.1">
    <property type="nucleotide sequence ID" value="NZ_ANJL01000080.1"/>
</dbReference>
<dbReference type="Proteomes" id="UP000015729">
    <property type="component" value="Unassembled WGS sequence"/>
</dbReference>
<comment type="caution">
    <text evidence="1">The sequence shown here is derived from an EMBL/GenBank/DDBJ whole genome shotgun (WGS) entry which is preliminary data.</text>
</comment>
<dbReference type="PATRIC" id="fig|1194404.4.peg.5164"/>
<protein>
    <submittedName>
        <fullName evidence="1">Uncharacterized protein</fullName>
    </submittedName>
</protein>
<evidence type="ECO:0000313" key="2">
    <source>
        <dbReference type="Proteomes" id="UP000015729"/>
    </source>
</evidence>
<proteinExistence type="predicted"/>
<accession>S6TRA5</accession>
<gene>
    <name evidence="1" type="ORF">A244_25074</name>
</gene>
<name>S6TRA5_PSESF</name>
<organism evidence="1 2">
    <name type="scientific">Pseudomonas syringae pv. actinidiae ICMP 18807</name>
    <dbReference type="NCBI Taxonomy" id="1194404"/>
    <lineage>
        <taxon>Bacteria</taxon>
        <taxon>Pseudomonadati</taxon>
        <taxon>Pseudomonadota</taxon>
        <taxon>Gammaproteobacteria</taxon>
        <taxon>Pseudomonadales</taxon>
        <taxon>Pseudomonadaceae</taxon>
        <taxon>Pseudomonas</taxon>
        <taxon>Pseudomonas syringae</taxon>
    </lineage>
</organism>
<sequence>MDVLEPLERMLLRREIAISLSELGGWAAAAEQFAHARADVLLTRHDDGQALSLGLLADQALALYQTQDFFSAVTLYEAVLEALPLIDAIETLQAEYCSRVSSNISPRSRTALTCAHALDKAGVENLAMIQSETV</sequence>